<dbReference type="OrthoDB" id="7201546at2"/>
<comment type="caution">
    <text evidence="1">The sequence shown here is derived from an EMBL/GenBank/DDBJ whole genome shotgun (WGS) entry which is preliminary data.</text>
</comment>
<accession>A0A245ZGK0</accession>
<proteinExistence type="predicted"/>
<gene>
    <name evidence="1" type="ORF">SPDO_26980</name>
</gene>
<reference evidence="1 2" key="1">
    <citation type="submission" date="2017-03" db="EMBL/GenBank/DDBJ databases">
        <title>Genome sequence of Sphingomonas dokdonensis DSM 21029.</title>
        <authorList>
            <person name="Poehlein A."/>
            <person name="Wuebbeler J.H."/>
            <person name="Steinbuechel A."/>
            <person name="Daniel R."/>
        </authorList>
    </citation>
    <scope>NUCLEOTIDE SEQUENCE [LARGE SCALE GENOMIC DNA]</scope>
    <source>
        <strain evidence="1 2">DSM 21029</strain>
    </source>
</reference>
<keyword evidence="2" id="KW-1185">Reference proteome</keyword>
<dbReference type="RefSeq" id="WP_088368008.1">
    <property type="nucleotide sequence ID" value="NZ_NBBI01000005.1"/>
</dbReference>
<sequence length="198" mass="21585">MLVALLLAAAAPQSAVEAEHAFAADAQKLGQWTAFRKWAAKDAIFLPPQPVSVALKDAPDPPQSVNWWPTASFVSCDGVTAANTGGAFWPGGRHSFFSTIWRRQPDGEWRWLLDGGGDVAAPRPRVAKPRLRRAACKGTPTHNKEAENSGGASRDATLRWHWQVAPDGGHRFTVQMWTGAAYETVIDDRVPAPKPRRS</sequence>
<dbReference type="EMBL" id="NBBI01000005">
    <property type="protein sequence ID" value="OWK28862.1"/>
    <property type="molecule type" value="Genomic_DNA"/>
</dbReference>
<dbReference type="AlphaFoldDB" id="A0A245ZGK0"/>
<evidence type="ECO:0000313" key="2">
    <source>
        <dbReference type="Proteomes" id="UP000197290"/>
    </source>
</evidence>
<evidence type="ECO:0008006" key="3">
    <source>
        <dbReference type="Google" id="ProtNLM"/>
    </source>
</evidence>
<dbReference type="Proteomes" id="UP000197290">
    <property type="component" value="Unassembled WGS sequence"/>
</dbReference>
<organism evidence="1 2">
    <name type="scientific">Sphingomonas dokdonensis</name>
    <dbReference type="NCBI Taxonomy" id="344880"/>
    <lineage>
        <taxon>Bacteria</taxon>
        <taxon>Pseudomonadati</taxon>
        <taxon>Pseudomonadota</taxon>
        <taxon>Alphaproteobacteria</taxon>
        <taxon>Sphingomonadales</taxon>
        <taxon>Sphingomonadaceae</taxon>
        <taxon>Sphingomonas</taxon>
    </lineage>
</organism>
<evidence type="ECO:0000313" key="1">
    <source>
        <dbReference type="EMBL" id="OWK28862.1"/>
    </source>
</evidence>
<name>A0A245ZGK0_9SPHN</name>
<protein>
    <recommendedName>
        <fullName evidence="3">DUF4440 domain-containing protein</fullName>
    </recommendedName>
</protein>